<dbReference type="Pfam" id="PF14957">
    <property type="entry name" value="BORG_CEP"/>
    <property type="match status" value="1"/>
</dbReference>
<dbReference type="GO" id="GO:0031267">
    <property type="term" value="F:small GTPase binding"/>
    <property type="evidence" value="ECO:0007669"/>
    <property type="project" value="TreeGrafter"/>
</dbReference>
<comment type="subcellular location">
    <subcellularLocation>
        <location evidence="1">Endomembrane system</location>
        <topology evidence="1">Peripheral membrane protein</topology>
    </subcellularLocation>
</comment>
<dbReference type="GO" id="GO:0030838">
    <property type="term" value="P:positive regulation of actin filament polymerization"/>
    <property type="evidence" value="ECO:0007669"/>
    <property type="project" value="TreeGrafter"/>
</dbReference>
<proteinExistence type="inferred from homology"/>
<feature type="region of interest" description="Disordered" evidence="3">
    <location>
        <begin position="19"/>
        <end position="41"/>
    </location>
</feature>
<dbReference type="InterPro" id="IPR000095">
    <property type="entry name" value="CRIB_dom"/>
</dbReference>
<evidence type="ECO:0000256" key="1">
    <source>
        <dbReference type="ARBA" id="ARBA00004184"/>
    </source>
</evidence>
<dbReference type="Proteomes" id="UP000694388">
    <property type="component" value="Unplaced"/>
</dbReference>
<keyword evidence="4" id="KW-1133">Transmembrane helix</keyword>
<organism evidence="6 7">
    <name type="scientific">Eptatretus burgeri</name>
    <name type="common">Inshore hagfish</name>
    <dbReference type="NCBI Taxonomy" id="7764"/>
    <lineage>
        <taxon>Eukaryota</taxon>
        <taxon>Metazoa</taxon>
        <taxon>Chordata</taxon>
        <taxon>Craniata</taxon>
        <taxon>Vertebrata</taxon>
        <taxon>Cyclostomata</taxon>
        <taxon>Myxini</taxon>
        <taxon>Myxiniformes</taxon>
        <taxon>Myxinidae</taxon>
        <taxon>Eptatretinae</taxon>
        <taxon>Eptatretus</taxon>
    </lineage>
</organism>
<evidence type="ECO:0000256" key="2">
    <source>
        <dbReference type="ARBA" id="ARBA00010770"/>
    </source>
</evidence>
<evidence type="ECO:0000313" key="6">
    <source>
        <dbReference type="Ensembl" id="ENSEBUP00000003299.1"/>
    </source>
</evidence>
<dbReference type="PROSITE" id="PS50108">
    <property type="entry name" value="CRIB"/>
    <property type="match status" value="1"/>
</dbReference>
<dbReference type="InterPro" id="IPR029273">
    <property type="entry name" value="Cdc42_effect-like"/>
</dbReference>
<feature type="compositionally biased region" description="Low complexity" evidence="3">
    <location>
        <begin position="98"/>
        <end position="112"/>
    </location>
</feature>
<dbReference type="GO" id="GO:0005737">
    <property type="term" value="C:cytoplasm"/>
    <property type="evidence" value="ECO:0007669"/>
    <property type="project" value="TreeGrafter"/>
</dbReference>
<protein>
    <recommendedName>
        <fullName evidence="5">CRIB domain-containing protein</fullName>
    </recommendedName>
</protein>
<dbReference type="Ensembl" id="ENSEBUT00000003667.1">
    <property type="protein sequence ID" value="ENSEBUP00000003299.1"/>
    <property type="gene ID" value="ENSEBUG00000002405.1"/>
</dbReference>
<evidence type="ECO:0000256" key="4">
    <source>
        <dbReference type="SAM" id="Phobius"/>
    </source>
</evidence>
<sequence>MQASCASASLLTNIALSTSTRQAKRRSRIDRNAISGPMGDFRHTMHIGRGGDAFGDTSFLATPKPVMQSSSADPLLGADGSTIDGFTHPTADTVLPVRSGSECSSNSRSNESLPMVNQPQITRTLNGHSKGHRNSGSDVESYDNYMCVATQPAATSTSPSVSGDPMLSFDLDLGPSMLDDILSWFTYKLLSMCSLKVTTVVFGMMVPRKMMRYTSFQPF</sequence>
<dbReference type="GO" id="GO:0005856">
    <property type="term" value="C:cytoskeleton"/>
    <property type="evidence" value="ECO:0007669"/>
    <property type="project" value="TreeGrafter"/>
</dbReference>
<feature type="region of interest" description="Disordered" evidence="3">
    <location>
        <begin position="87"/>
        <end position="118"/>
    </location>
</feature>
<name>A0A8C4N9D9_EPTBU</name>
<reference evidence="6" key="2">
    <citation type="submission" date="2025-09" db="UniProtKB">
        <authorList>
            <consortium name="Ensembl"/>
        </authorList>
    </citation>
    <scope>IDENTIFICATION</scope>
</reference>
<dbReference type="SMART" id="SM00285">
    <property type="entry name" value="PBD"/>
    <property type="match status" value="1"/>
</dbReference>
<dbReference type="Pfam" id="PF00786">
    <property type="entry name" value="PBD"/>
    <property type="match status" value="1"/>
</dbReference>
<dbReference type="GO" id="GO:0031274">
    <property type="term" value="P:positive regulation of pseudopodium assembly"/>
    <property type="evidence" value="ECO:0007669"/>
    <property type="project" value="TreeGrafter"/>
</dbReference>
<keyword evidence="7" id="KW-1185">Reference proteome</keyword>
<reference evidence="6" key="1">
    <citation type="submission" date="2025-08" db="UniProtKB">
        <authorList>
            <consortium name="Ensembl"/>
        </authorList>
    </citation>
    <scope>IDENTIFICATION</scope>
</reference>
<dbReference type="GeneTree" id="ENSGT00940000162969"/>
<dbReference type="PANTHER" id="PTHR15344">
    <property type="entry name" value="CDC42 EFFECTOR PROTEIN BORG"/>
    <property type="match status" value="1"/>
</dbReference>
<keyword evidence="4" id="KW-0472">Membrane</keyword>
<feature type="domain" description="CRIB" evidence="5">
    <location>
        <begin position="34"/>
        <end position="48"/>
    </location>
</feature>
<evidence type="ECO:0000259" key="5">
    <source>
        <dbReference type="PROSITE" id="PS50108"/>
    </source>
</evidence>
<feature type="transmembrane region" description="Helical" evidence="4">
    <location>
        <begin position="184"/>
        <end position="206"/>
    </location>
</feature>
<dbReference type="GO" id="GO:0008360">
    <property type="term" value="P:regulation of cell shape"/>
    <property type="evidence" value="ECO:0007669"/>
    <property type="project" value="TreeGrafter"/>
</dbReference>
<comment type="similarity">
    <text evidence="2">Belongs to the BORG/CEP family.</text>
</comment>
<accession>A0A8C4N9D9</accession>
<dbReference type="GO" id="GO:0012505">
    <property type="term" value="C:endomembrane system"/>
    <property type="evidence" value="ECO:0007669"/>
    <property type="project" value="UniProtKB-SubCell"/>
</dbReference>
<dbReference type="PANTHER" id="PTHR15344:SF15">
    <property type="entry name" value="CDC42 EFFECTOR PROTEIN 5"/>
    <property type="match status" value="1"/>
</dbReference>
<evidence type="ECO:0000313" key="7">
    <source>
        <dbReference type="Proteomes" id="UP000694388"/>
    </source>
</evidence>
<keyword evidence="4" id="KW-0812">Transmembrane</keyword>
<dbReference type="AlphaFoldDB" id="A0A8C4N9D9"/>
<dbReference type="GO" id="GO:0005886">
    <property type="term" value="C:plasma membrane"/>
    <property type="evidence" value="ECO:0007669"/>
    <property type="project" value="TreeGrafter"/>
</dbReference>
<evidence type="ECO:0000256" key="3">
    <source>
        <dbReference type="SAM" id="MobiDB-lite"/>
    </source>
</evidence>
<dbReference type="InterPro" id="IPR051296">
    <property type="entry name" value="Cdc42_Effector_BORG/CEP"/>
</dbReference>
<dbReference type="GO" id="GO:0007266">
    <property type="term" value="P:Rho protein signal transduction"/>
    <property type="evidence" value="ECO:0007669"/>
    <property type="project" value="TreeGrafter"/>
</dbReference>